<name>A0A2U1KZE5_ARTAN</name>
<dbReference type="PANTHER" id="PTHR10894:SF0">
    <property type="entry name" value="NUCLEOLAR PROTEIN 56"/>
    <property type="match status" value="1"/>
</dbReference>
<evidence type="ECO:0000313" key="3">
    <source>
        <dbReference type="EMBL" id="PWA42108.1"/>
    </source>
</evidence>
<dbReference type="GO" id="GO:0030515">
    <property type="term" value="F:snoRNA binding"/>
    <property type="evidence" value="ECO:0007669"/>
    <property type="project" value="InterPro"/>
</dbReference>
<dbReference type="STRING" id="35608.A0A2U1KZE5"/>
<keyword evidence="1" id="KW-0472">Membrane</keyword>
<comment type="caution">
    <text evidence="3">The sequence shown here is derived from an EMBL/GenBank/DDBJ whole genome shotgun (WGS) entry which is preliminary data.</text>
</comment>
<dbReference type="SUPFAM" id="SSF89124">
    <property type="entry name" value="Nop domain"/>
    <property type="match status" value="1"/>
</dbReference>
<dbReference type="AlphaFoldDB" id="A0A2U1KZE5"/>
<dbReference type="PANTHER" id="PTHR10894">
    <property type="entry name" value="NUCLEOLAR PROTEIN 5 NUCLEOLAR PROTEIN NOP5 NOP58"/>
    <property type="match status" value="1"/>
</dbReference>
<dbReference type="Gene3D" id="1.10.246.90">
    <property type="entry name" value="Nop domain"/>
    <property type="match status" value="1"/>
</dbReference>
<feature type="transmembrane region" description="Helical" evidence="1">
    <location>
        <begin position="57"/>
        <end position="75"/>
    </location>
</feature>
<organism evidence="3 4">
    <name type="scientific">Artemisia annua</name>
    <name type="common">Sweet wormwood</name>
    <dbReference type="NCBI Taxonomy" id="35608"/>
    <lineage>
        <taxon>Eukaryota</taxon>
        <taxon>Viridiplantae</taxon>
        <taxon>Streptophyta</taxon>
        <taxon>Embryophyta</taxon>
        <taxon>Tracheophyta</taxon>
        <taxon>Spermatophyta</taxon>
        <taxon>Magnoliopsida</taxon>
        <taxon>eudicotyledons</taxon>
        <taxon>Gunneridae</taxon>
        <taxon>Pentapetalae</taxon>
        <taxon>asterids</taxon>
        <taxon>campanulids</taxon>
        <taxon>Asterales</taxon>
        <taxon>Asteraceae</taxon>
        <taxon>Asteroideae</taxon>
        <taxon>Anthemideae</taxon>
        <taxon>Artemisiinae</taxon>
        <taxon>Artemisia</taxon>
    </lineage>
</organism>
<keyword evidence="4" id="KW-1185">Reference proteome</keyword>
<dbReference type="Proteomes" id="UP000245207">
    <property type="component" value="Unassembled WGS sequence"/>
</dbReference>
<evidence type="ECO:0000313" key="4">
    <source>
        <dbReference type="Proteomes" id="UP000245207"/>
    </source>
</evidence>
<dbReference type="InterPro" id="IPR045056">
    <property type="entry name" value="Nop56/Nop58"/>
</dbReference>
<reference evidence="3 4" key="1">
    <citation type="journal article" date="2018" name="Mol. Plant">
        <title>The genome of Artemisia annua provides insight into the evolution of Asteraceae family and artemisinin biosynthesis.</title>
        <authorList>
            <person name="Shen Q."/>
            <person name="Zhang L."/>
            <person name="Liao Z."/>
            <person name="Wang S."/>
            <person name="Yan T."/>
            <person name="Shi P."/>
            <person name="Liu M."/>
            <person name="Fu X."/>
            <person name="Pan Q."/>
            <person name="Wang Y."/>
            <person name="Lv Z."/>
            <person name="Lu X."/>
            <person name="Zhang F."/>
            <person name="Jiang W."/>
            <person name="Ma Y."/>
            <person name="Chen M."/>
            <person name="Hao X."/>
            <person name="Li L."/>
            <person name="Tang Y."/>
            <person name="Lv G."/>
            <person name="Zhou Y."/>
            <person name="Sun X."/>
            <person name="Brodelius P.E."/>
            <person name="Rose J.K.C."/>
            <person name="Tang K."/>
        </authorList>
    </citation>
    <scope>NUCLEOTIDE SEQUENCE [LARGE SCALE GENOMIC DNA]</scope>
    <source>
        <strain evidence="4">cv. Huhao1</strain>
        <tissue evidence="3">Leaf</tissue>
    </source>
</reference>
<gene>
    <name evidence="3" type="ORF">CTI12_AA547810</name>
</gene>
<dbReference type="OrthoDB" id="6780543at2759"/>
<feature type="domain" description="Nop" evidence="2">
    <location>
        <begin position="78"/>
        <end position="122"/>
    </location>
</feature>
<dbReference type="GO" id="GO:0031428">
    <property type="term" value="C:box C/D methylation guide snoRNP complex"/>
    <property type="evidence" value="ECO:0007669"/>
    <property type="project" value="InterPro"/>
</dbReference>
<dbReference type="InterPro" id="IPR002687">
    <property type="entry name" value="Nop_dom"/>
</dbReference>
<keyword evidence="1" id="KW-0812">Transmembrane</keyword>
<dbReference type="Pfam" id="PF01798">
    <property type="entry name" value="Nop"/>
    <property type="match status" value="1"/>
</dbReference>
<sequence length="149" mass="16425">MLKVESAAYTIGVKANEVNEDIVLSAFITLCEGGCLDRVFKGVFGDGFYSDAGEGDIDVVVAVVVIILSFIHLLLDVHCKEKSRMARYLANKCSIASRIDCFSESSSTTFGENLREQVEELLDFYDNGVAPRKNNYVMKAAMENVANQH</sequence>
<keyword evidence="1" id="KW-1133">Transmembrane helix</keyword>
<dbReference type="EMBL" id="PKPP01012615">
    <property type="protein sequence ID" value="PWA42108.1"/>
    <property type="molecule type" value="Genomic_DNA"/>
</dbReference>
<dbReference type="GO" id="GO:0032040">
    <property type="term" value="C:small-subunit processome"/>
    <property type="evidence" value="ECO:0007669"/>
    <property type="project" value="InterPro"/>
</dbReference>
<dbReference type="InterPro" id="IPR042239">
    <property type="entry name" value="Nop_C"/>
</dbReference>
<proteinExistence type="predicted"/>
<evidence type="ECO:0000259" key="2">
    <source>
        <dbReference type="Pfam" id="PF01798"/>
    </source>
</evidence>
<protein>
    <submittedName>
        <fullName evidence="3">NOP5, N-terminal</fullName>
    </submittedName>
</protein>
<evidence type="ECO:0000256" key="1">
    <source>
        <dbReference type="SAM" id="Phobius"/>
    </source>
</evidence>
<accession>A0A2U1KZE5</accession>
<dbReference type="InterPro" id="IPR036070">
    <property type="entry name" value="Nop_dom_sf"/>
</dbReference>